<proteinExistence type="inferred from homology"/>
<feature type="binding site" evidence="8">
    <location>
        <begin position="184"/>
        <end position="187"/>
    </location>
    <ligand>
        <name>ATP</name>
        <dbReference type="ChEBI" id="CHEBI:30616"/>
    </ligand>
</feature>
<comment type="function">
    <text evidence="8">Catalyzes the condensation of pantoate with beta-alanine in an ATP-dependent reaction via a pantoyl-adenylate intermediate.</text>
</comment>
<comment type="miscellaneous">
    <text evidence="8">The reaction proceeds by a bi uni uni bi ping pong mechanism.</text>
</comment>
<dbReference type="AlphaFoldDB" id="A0A1C0A6F5"/>
<feature type="binding site" evidence="8">
    <location>
        <position position="176"/>
    </location>
    <ligand>
        <name>ATP</name>
        <dbReference type="ChEBI" id="CHEBI:30616"/>
    </ligand>
</feature>
<comment type="caution">
    <text evidence="9">The sequence shown here is derived from an EMBL/GenBank/DDBJ whole genome shotgun (WGS) entry which is preliminary data.</text>
</comment>
<keyword evidence="4 8" id="KW-0566">Pantothenate biosynthesis</keyword>
<keyword evidence="6 8" id="KW-0067">ATP-binding</keyword>
<feature type="active site" description="Proton donor" evidence="8">
    <location>
        <position position="37"/>
    </location>
</feature>
<dbReference type="NCBIfam" id="TIGR00018">
    <property type="entry name" value="panC"/>
    <property type="match status" value="1"/>
</dbReference>
<reference evidence="10" key="1">
    <citation type="submission" date="2016-07" db="EMBL/GenBank/DDBJ databases">
        <authorList>
            <person name="Florea S."/>
            <person name="Webb J.S."/>
            <person name="Jaromczyk J."/>
            <person name="Schardl C.L."/>
        </authorList>
    </citation>
    <scope>NUCLEOTIDE SEQUENCE [LARGE SCALE GENOMIC DNA]</scope>
    <source>
        <strain evidence="10">Z6</strain>
    </source>
</reference>
<evidence type="ECO:0000256" key="4">
    <source>
        <dbReference type="ARBA" id="ARBA00022655"/>
    </source>
</evidence>
<dbReference type="PANTHER" id="PTHR21299">
    <property type="entry name" value="CYTIDYLATE KINASE/PANTOATE-BETA-ALANINE LIGASE"/>
    <property type="match status" value="1"/>
</dbReference>
<dbReference type="Gene3D" id="3.30.1300.10">
    <property type="entry name" value="Pantoate-beta-alanine ligase, C-terminal domain"/>
    <property type="match status" value="1"/>
</dbReference>
<accession>A0A1C0A6F5</accession>
<dbReference type="EC" id="6.3.2.1" evidence="8"/>
<comment type="catalytic activity">
    <reaction evidence="7 8">
        <text>(R)-pantoate + beta-alanine + ATP = (R)-pantothenate + AMP + diphosphate + H(+)</text>
        <dbReference type="Rhea" id="RHEA:10912"/>
        <dbReference type="ChEBI" id="CHEBI:15378"/>
        <dbReference type="ChEBI" id="CHEBI:15980"/>
        <dbReference type="ChEBI" id="CHEBI:29032"/>
        <dbReference type="ChEBI" id="CHEBI:30616"/>
        <dbReference type="ChEBI" id="CHEBI:33019"/>
        <dbReference type="ChEBI" id="CHEBI:57966"/>
        <dbReference type="ChEBI" id="CHEBI:456215"/>
        <dbReference type="EC" id="6.3.2.1"/>
    </reaction>
</comment>
<dbReference type="SUPFAM" id="SSF52374">
    <property type="entry name" value="Nucleotidylyl transferase"/>
    <property type="match status" value="1"/>
</dbReference>
<dbReference type="Pfam" id="PF02569">
    <property type="entry name" value="Pantoate_ligase"/>
    <property type="match status" value="1"/>
</dbReference>
<evidence type="ECO:0000256" key="5">
    <source>
        <dbReference type="ARBA" id="ARBA00022741"/>
    </source>
</evidence>
<dbReference type="InterPro" id="IPR042176">
    <property type="entry name" value="Pantoate_ligase_C"/>
</dbReference>
<dbReference type="FunFam" id="3.30.1300.10:FF:000001">
    <property type="entry name" value="Pantothenate synthetase"/>
    <property type="match status" value="1"/>
</dbReference>
<dbReference type="GO" id="GO:0004592">
    <property type="term" value="F:pantoate-beta-alanine ligase activity"/>
    <property type="evidence" value="ECO:0007669"/>
    <property type="project" value="UniProtKB-UniRule"/>
</dbReference>
<comment type="pathway">
    <text evidence="1 8">Cofactor biosynthesis; (R)-pantothenate biosynthesis; (R)-pantothenate from (R)-pantoate and beta-alanine: step 1/1.</text>
</comment>
<dbReference type="GO" id="GO:0015940">
    <property type="term" value="P:pantothenate biosynthetic process"/>
    <property type="evidence" value="ECO:0007669"/>
    <property type="project" value="UniProtKB-UniRule"/>
</dbReference>
<evidence type="ECO:0000256" key="8">
    <source>
        <dbReference type="HAMAP-Rule" id="MF_00158"/>
    </source>
</evidence>
<evidence type="ECO:0000256" key="2">
    <source>
        <dbReference type="ARBA" id="ARBA00009256"/>
    </source>
</evidence>
<keyword evidence="5 8" id="KW-0547">Nucleotide-binding</keyword>
<evidence type="ECO:0000256" key="7">
    <source>
        <dbReference type="ARBA" id="ARBA00048258"/>
    </source>
</evidence>
<dbReference type="RefSeq" id="WP_068719604.1">
    <property type="nucleotide sequence ID" value="NZ_LWDV01000010.1"/>
</dbReference>
<sequence>MEIYHRISDIRDYVKARRREGKKIGFVPTMGYLHQGHLTLMERAKEENDIVIASIFINPTQFGPDEDYEDYPRNLEHDAKLAKGVGIDIIFAPKVEEIYLKNACTRVEVDDLTTKLCGASRPGHFRGVCTIVTKLFNIVNPDRAYFGQKDAQQVLVIKKMVEDLNFDVKIVVVPIVREEDGLAMSSRNKYLSTKEREAALILFKSLTLAKNMIEAGKRDANLIKSQIIKNIENEPLARIDYVHIANEKNLKEVDLVTGKILIALAVYIGETRLIDNILLEV</sequence>
<dbReference type="InterPro" id="IPR003721">
    <property type="entry name" value="Pantoate_ligase"/>
</dbReference>
<comment type="similarity">
    <text evidence="2 8">Belongs to the pantothenate synthetase family.</text>
</comment>
<dbReference type="CDD" id="cd00560">
    <property type="entry name" value="PanC"/>
    <property type="match status" value="1"/>
</dbReference>
<evidence type="ECO:0000256" key="1">
    <source>
        <dbReference type="ARBA" id="ARBA00004990"/>
    </source>
</evidence>
<dbReference type="HAMAP" id="MF_00158">
    <property type="entry name" value="PanC"/>
    <property type="match status" value="1"/>
</dbReference>
<evidence type="ECO:0000256" key="6">
    <source>
        <dbReference type="ARBA" id="ARBA00022840"/>
    </source>
</evidence>
<gene>
    <name evidence="8" type="primary">panC</name>
    <name evidence="9" type="ORF">U472_15290</name>
</gene>
<feature type="binding site" evidence="8">
    <location>
        <position position="153"/>
    </location>
    <ligand>
        <name>(R)-pantoate</name>
        <dbReference type="ChEBI" id="CHEBI:15980"/>
    </ligand>
</feature>
<dbReference type="Proteomes" id="UP000093514">
    <property type="component" value="Unassembled WGS sequence"/>
</dbReference>
<reference evidence="9 10" key="2">
    <citation type="submission" date="2016-08" db="EMBL/GenBank/DDBJ databases">
        <title>Orenia metallireducens sp. nov. strain Z6, a Novel Metal-reducing Firmicute from the Deep Subsurface.</title>
        <authorList>
            <person name="Maxim B.I."/>
            <person name="Kenneth K."/>
            <person name="Flynn T.M."/>
            <person name="Oloughlin E.J."/>
            <person name="Locke R.A."/>
            <person name="Weber J.R."/>
            <person name="Egan S.M."/>
            <person name="Mackie R.I."/>
            <person name="Cann I.K."/>
        </authorList>
    </citation>
    <scope>NUCLEOTIDE SEQUENCE [LARGE SCALE GENOMIC DNA]</scope>
    <source>
        <strain evidence="9 10">Z6</strain>
    </source>
</reference>
<dbReference type="FunFam" id="3.40.50.620:FF:000013">
    <property type="entry name" value="Pantothenate synthetase"/>
    <property type="match status" value="1"/>
</dbReference>
<organism evidence="9 10">
    <name type="scientific">Orenia metallireducens</name>
    <dbReference type="NCBI Taxonomy" id="1413210"/>
    <lineage>
        <taxon>Bacteria</taxon>
        <taxon>Bacillati</taxon>
        <taxon>Bacillota</taxon>
        <taxon>Clostridia</taxon>
        <taxon>Halanaerobiales</taxon>
        <taxon>Halobacteroidaceae</taxon>
        <taxon>Orenia</taxon>
    </lineage>
</organism>
<dbReference type="InterPro" id="IPR014729">
    <property type="entry name" value="Rossmann-like_a/b/a_fold"/>
</dbReference>
<feature type="binding site" evidence="8">
    <location>
        <position position="61"/>
    </location>
    <ligand>
        <name>beta-alanine</name>
        <dbReference type="ChEBI" id="CHEBI:57966"/>
    </ligand>
</feature>
<evidence type="ECO:0000313" key="10">
    <source>
        <dbReference type="Proteomes" id="UP000093514"/>
    </source>
</evidence>
<evidence type="ECO:0000256" key="3">
    <source>
        <dbReference type="ARBA" id="ARBA00022598"/>
    </source>
</evidence>
<feature type="binding site" evidence="8">
    <location>
        <begin position="30"/>
        <end position="37"/>
    </location>
    <ligand>
        <name>ATP</name>
        <dbReference type="ChEBI" id="CHEBI:30616"/>
    </ligand>
</feature>
<dbReference type="InterPro" id="IPR004821">
    <property type="entry name" value="Cyt_trans-like"/>
</dbReference>
<dbReference type="PANTHER" id="PTHR21299:SF1">
    <property type="entry name" value="PANTOATE--BETA-ALANINE LIGASE"/>
    <property type="match status" value="1"/>
</dbReference>
<keyword evidence="8" id="KW-0963">Cytoplasm</keyword>
<evidence type="ECO:0000313" key="9">
    <source>
        <dbReference type="EMBL" id="OCL25693.1"/>
    </source>
</evidence>
<dbReference type="GO" id="GO:0005524">
    <property type="term" value="F:ATP binding"/>
    <property type="evidence" value="ECO:0007669"/>
    <property type="project" value="UniProtKB-KW"/>
</dbReference>
<dbReference type="UniPathway" id="UPA00028">
    <property type="reaction ID" value="UER00005"/>
</dbReference>
<keyword evidence="10" id="KW-1185">Reference proteome</keyword>
<dbReference type="OrthoDB" id="9773087at2"/>
<protein>
    <recommendedName>
        <fullName evidence="8">Pantothenate synthetase</fullName>
        <shortName evidence="8">PS</shortName>
        <ecNumber evidence="8">6.3.2.1</ecNumber>
    </recommendedName>
    <alternativeName>
        <fullName evidence="8">Pantoate--beta-alanine ligase</fullName>
    </alternativeName>
    <alternativeName>
        <fullName evidence="8">Pantoate-activating enzyme</fullName>
    </alternativeName>
</protein>
<keyword evidence="3 8" id="KW-0436">Ligase</keyword>
<feature type="binding site" evidence="8">
    <location>
        <position position="61"/>
    </location>
    <ligand>
        <name>(R)-pantoate</name>
        <dbReference type="ChEBI" id="CHEBI:15980"/>
    </ligand>
</feature>
<dbReference type="GO" id="GO:0005829">
    <property type="term" value="C:cytosol"/>
    <property type="evidence" value="ECO:0007669"/>
    <property type="project" value="TreeGrafter"/>
</dbReference>
<dbReference type="NCBIfam" id="TIGR00125">
    <property type="entry name" value="cyt_tran_rel"/>
    <property type="match status" value="1"/>
</dbReference>
<dbReference type="Gene3D" id="3.40.50.620">
    <property type="entry name" value="HUPs"/>
    <property type="match status" value="1"/>
</dbReference>
<comment type="subcellular location">
    <subcellularLocation>
        <location evidence="8">Cytoplasm</location>
    </subcellularLocation>
</comment>
<dbReference type="EMBL" id="LWDV01000010">
    <property type="protein sequence ID" value="OCL25693.1"/>
    <property type="molecule type" value="Genomic_DNA"/>
</dbReference>
<comment type="subunit">
    <text evidence="8">Homodimer.</text>
</comment>
<name>A0A1C0A6F5_9FIRM</name>
<feature type="binding site" evidence="8">
    <location>
        <begin position="147"/>
        <end position="150"/>
    </location>
    <ligand>
        <name>ATP</name>
        <dbReference type="ChEBI" id="CHEBI:30616"/>
    </ligand>
</feature>